<organism evidence="1 2">
    <name type="scientific">Candidatus Harrisonbacteria bacterium CG10_big_fil_rev_8_21_14_0_10_38_8</name>
    <dbReference type="NCBI Taxonomy" id="1974582"/>
    <lineage>
        <taxon>Bacteria</taxon>
        <taxon>Candidatus Harrisoniibacteriota</taxon>
    </lineage>
</organism>
<gene>
    <name evidence="1" type="ORF">COU06_02830</name>
</gene>
<evidence type="ECO:0000313" key="2">
    <source>
        <dbReference type="Proteomes" id="UP000229112"/>
    </source>
</evidence>
<accession>A0A2M6WJD8</accession>
<dbReference type="EMBL" id="PFAY01000029">
    <property type="protein sequence ID" value="PIT92896.1"/>
    <property type="molecule type" value="Genomic_DNA"/>
</dbReference>
<dbReference type="AlphaFoldDB" id="A0A2M6WJD8"/>
<proteinExistence type="predicted"/>
<comment type="caution">
    <text evidence="1">The sequence shown here is derived from an EMBL/GenBank/DDBJ whole genome shotgun (WGS) entry which is preliminary data.</text>
</comment>
<name>A0A2M6WJD8_9BACT</name>
<sequence>MKENYKGLGSYAFKQIIKTKEFQAPTLDRIFPTGEIWVTVNPHTVFDETTFSVDNFYFAFLYALKESHWDKHQPQLFEMVLDKTQALFENKVEFETVKKFFREKSFNFPGIKKATKMHKQLIRKRKNQFSPLLLNRISKRIEFYSKAIEQYSRMSSYELEKLERELRDQFPVVCVIDPARYIARSHNHPHRLGKGIACELSSSSISIEAVKQIYVSTENMNEAIDIIRNTEIRVTSIEYDNKAKHCFIRQ</sequence>
<reference evidence="2" key="1">
    <citation type="submission" date="2017-09" db="EMBL/GenBank/DDBJ databases">
        <title>Depth-based differentiation of microbial function through sediment-hosted aquifers and enrichment of novel symbionts in the deep terrestrial subsurface.</title>
        <authorList>
            <person name="Probst A.J."/>
            <person name="Ladd B."/>
            <person name="Jarett J.K."/>
            <person name="Geller-Mcgrath D.E."/>
            <person name="Sieber C.M.K."/>
            <person name="Emerson J.B."/>
            <person name="Anantharaman K."/>
            <person name="Thomas B.C."/>
            <person name="Malmstrom R."/>
            <person name="Stieglmeier M."/>
            <person name="Klingl A."/>
            <person name="Woyke T."/>
            <person name="Ryan C.M."/>
            <person name="Banfield J.F."/>
        </authorList>
    </citation>
    <scope>NUCLEOTIDE SEQUENCE [LARGE SCALE GENOMIC DNA]</scope>
</reference>
<dbReference type="Proteomes" id="UP000229112">
    <property type="component" value="Unassembled WGS sequence"/>
</dbReference>
<protein>
    <submittedName>
        <fullName evidence="1">Uncharacterized protein</fullName>
    </submittedName>
</protein>
<evidence type="ECO:0000313" key="1">
    <source>
        <dbReference type="EMBL" id="PIT92896.1"/>
    </source>
</evidence>